<dbReference type="InterPro" id="IPR009057">
    <property type="entry name" value="Homeodomain-like_sf"/>
</dbReference>
<evidence type="ECO:0000256" key="3">
    <source>
        <dbReference type="ARBA" id="ARBA00023163"/>
    </source>
</evidence>
<gene>
    <name evidence="6" type="ORF">ORI27_06125</name>
</gene>
<keyword evidence="1" id="KW-0805">Transcription regulation</keyword>
<dbReference type="PROSITE" id="PS01081">
    <property type="entry name" value="HTH_TETR_1"/>
    <property type="match status" value="1"/>
</dbReference>
<dbReference type="InterPro" id="IPR050109">
    <property type="entry name" value="HTH-type_TetR-like_transc_reg"/>
</dbReference>
<evidence type="ECO:0000256" key="2">
    <source>
        <dbReference type="ARBA" id="ARBA00023125"/>
    </source>
</evidence>
<feature type="domain" description="HTH tetR-type" evidence="5">
    <location>
        <begin position="68"/>
        <end position="128"/>
    </location>
</feature>
<evidence type="ECO:0000259" key="5">
    <source>
        <dbReference type="PROSITE" id="PS50977"/>
    </source>
</evidence>
<name>A0ABT3SAT6_9MYCO</name>
<proteinExistence type="predicted"/>
<dbReference type="Pfam" id="PF00440">
    <property type="entry name" value="TetR_N"/>
    <property type="match status" value="1"/>
</dbReference>
<dbReference type="Gene3D" id="1.10.10.60">
    <property type="entry name" value="Homeodomain-like"/>
    <property type="match status" value="1"/>
</dbReference>
<dbReference type="InterPro" id="IPR025161">
    <property type="entry name" value="IS402-like_dom"/>
</dbReference>
<dbReference type="RefSeq" id="WP_265995999.1">
    <property type="nucleotide sequence ID" value="NZ_JAPJDN010000004.1"/>
</dbReference>
<dbReference type="Proteomes" id="UP001300745">
    <property type="component" value="Unassembled WGS sequence"/>
</dbReference>
<accession>A0ABT3SAT6</accession>
<dbReference type="PANTHER" id="PTHR30055:SF238">
    <property type="entry name" value="MYCOFACTOCIN BIOSYNTHESIS TRANSCRIPTIONAL REGULATOR MFTR-RELATED"/>
    <property type="match status" value="1"/>
</dbReference>
<evidence type="ECO:0000256" key="1">
    <source>
        <dbReference type="ARBA" id="ARBA00023015"/>
    </source>
</evidence>
<dbReference type="PANTHER" id="PTHR30055">
    <property type="entry name" value="HTH-TYPE TRANSCRIPTIONAL REGULATOR RUTR"/>
    <property type="match status" value="1"/>
</dbReference>
<keyword evidence="7" id="KW-1185">Reference proteome</keyword>
<dbReference type="SUPFAM" id="SSF46689">
    <property type="entry name" value="Homeodomain-like"/>
    <property type="match status" value="1"/>
</dbReference>
<evidence type="ECO:0000313" key="7">
    <source>
        <dbReference type="Proteomes" id="UP001300745"/>
    </source>
</evidence>
<keyword evidence="2 4" id="KW-0238">DNA-binding</keyword>
<keyword evidence="3" id="KW-0804">Transcription</keyword>
<dbReference type="Pfam" id="PF13340">
    <property type="entry name" value="DUF4096"/>
    <property type="match status" value="1"/>
</dbReference>
<protein>
    <submittedName>
        <fullName evidence="6">TetR family transcriptional regulator</fullName>
    </submittedName>
</protein>
<evidence type="ECO:0000313" key="6">
    <source>
        <dbReference type="EMBL" id="MCX2936264.1"/>
    </source>
</evidence>
<dbReference type="Gene3D" id="1.10.357.10">
    <property type="entry name" value="Tetracycline Repressor, domain 2"/>
    <property type="match status" value="1"/>
</dbReference>
<dbReference type="PROSITE" id="PS50977">
    <property type="entry name" value="HTH_TETR_2"/>
    <property type="match status" value="1"/>
</dbReference>
<evidence type="ECO:0000256" key="4">
    <source>
        <dbReference type="PROSITE-ProRule" id="PRU00335"/>
    </source>
</evidence>
<dbReference type="PRINTS" id="PR00455">
    <property type="entry name" value="HTHTETR"/>
</dbReference>
<sequence>MVDRFGVAGPVDLRRCHQSSFVQRSTVAHIGMPAQGVLIGRTSQRLIVAGRGLFHYYFKMAGPGRRDTTIDDRIVSAARAAFGQYGYNATTTSSIARRAGVSEPVIYRHFGTKEALFDAAVLTPFTEFLTRHLAEWQQRRPGSRPAIDEAEELFNDLIRLFMDERDIALPLLAVYHFGDPSGTLKRRLEQSMRQVVTLVEQRSASEASTREYSGVDIPVLARIMVGVCFSLVTFPHLFDMDQLPRTRFVHEMARLTMHGIEFRNHPLREDLGHRAAPADLAPHIDHQTRLLPRAVSDELWARVESVLRSAATATRRGRLPIDDRLALEGVIDVLSNDIPWRDLPRTRYGISGVSCWRRLKKWQERGVWPAVADILRSEGIEVTS</sequence>
<dbReference type="InterPro" id="IPR023772">
    <property type="entry name" value="DNA-bd_HTH_TetR-type_CS"/>
</dbReference>
<dbReference type="InterPro" id="IPR001647">
    <property type="entry name" value="HTH_TetR"/>
</dbReference>
<dbReference type="EMBL" id="JAPJDO010000004">
    <property type="protein sequence ID" value="MCX2936264.1"/>
    <property type="molecule type" value="Genomic_DNA"/>
</dbReference>
<organism evidence="6 7">
    <name type="scientific">Mycobacterium pinniadriaticum</name>
    <dbReference type="NCBI Taxonomy" id="2994102"/>
    <lineage>
        <taxon>Bacteria</taxon>
        <taxon>Bacillati</taxon>
        <taxon>Actinomycetota</taxon>
        <taxon>Actinomycetes</taxon>
        <taxon>Mycobacteriales</taxon>
        <taxon>Mycobacteriaceae</taxon>
        <taxon>Mycobacterium</taxon>
    </lineage>
</organism>
<comment type="caution">
    <text evidence="6">The sequence shown here is derived from an EMBL/GenBank/DDBJ whole genome shotgun (WGS) entry which is preliminary data.</text>
</comment>
<feature type="DNA-binding region" description="H-T-H motif" evidence="4">
    <location>
        <begin position="91"/>
        <end position="110"/>
    </location>
</feature>
<reference evidence="6 7" key="1">
    <citation type="submission" date="2022-11" db="EMBL/GenBank/DDBJ databases">
        <title>Mycobacterium sp. nov.</title>
        <authorList>
            <person name="Papic B."/>
            <person name="Spicic S."/>
            <person name="Duvnjak S."/>
        </authorList>
    </citation>
    <scope>NUCLEOTIDE SEQUENCE [LARGE SCALE GENOMIC DNA]</scope>
    <source>
        <strain evidence="6 7">CVI_P4</strain>
    </source>
</reference>